<dbReference type="SUPFAM" id="SSF56059">
    <property type="entry name" value="Glutathione synthetase ATP-binding domain-like"/>
    <property type="match status" value="1"/>
</dbReference>
<dbReference type="AlphaFoldDB" id="A0A839E4J5"/>
<protein>
    <submittedName>
        <fullName evidence="3">Pyruvate,water dikinase</fullName>
        <ecNumber evidence="3">2.7.9.2</ecNumber>
    </submittedName>
</protein>
<dbReference type="EC" id="2.7.9.2" evidence="3"/>
<evidence type="ECO:0000313" key="4">
    <source>
        <dbReference type="Proteomes" id="UP000569329"/>
    </source>
</evidence>
<dbReference type="PANTHER" id="PTHR43615:SF1">
    <property type="entry name" value="PPDK_N DOMAIN-CONTAINING PROTEIN"/>
    <property type="match status" value="1"/>
</dbReference>
<dbReference type="InterPro" id="IPR036637">
    <property type="entry name" value="Phosphohistidine_dom_sf"/>
</dbReference>
<dbReference type="EMBL" id="JACGWZ010000008">
    <property type="protein sequence ID" value="MBA8827516.1"/>
    <property type="molecule type" value="Genomic_DNA"/>
</dbReference>
<dbReference type="InterPro" id="IPR002192">
    <property type="entry name" value="PPDK_AMP/ATP-bd"/>
</dbReference>
<keyword evidence="3" id="KW-0670">Pyruvate</keyword>
<dbReference type="InterPro" id="IPR051549">
    <property type="entry name" value="PEP_Utilizing_Enz"/>
</dbReference>
<dbReference type="GO" id="GO:0005524">
    <property type="term" value="F:ATP binding"/>
    <property type="evidence" value="ECO:0007669"/>
    <property type="project" value="InterPro"/>
</dbReference>
<gene>
    <name evidence="3" type="ORF">FHX42_004912</name>
</gene>
<dbReference type="InterPro" id="IPR013815">
    <property type="entry name" value="ATP_grasp_subdomain_1"/>
</dbReference>
<dbReference type="Pfam" id="PF00391">
    <property type="entry name" value="PEP-utilizers"/>
    <property type="match status" value="1"/>
</dbReference>
<dbReference type="Gene3D" id="3.30.470.20">
    <property type="entry name" value="ATP-grasp fold, B domain"/>
    <property type="match status" value="2"/>
</dbReference>
<dbReference type="Proteomes" id="UP000569329">
    <property type="component" value="Unassembled WGS sequence"/>
</dbReference>
<keyword evidence="3" id="KW-0418">Kinase</keyword>
<dbReference type="PANTHER" id="PTHR43615">
    <property type="entry name" value="PHOSPHOENOLPYRUVATE SYNTHASE-RELATED"/>
    <property type="match status" value="1"/>
</dbReference>
<dbReference type="GO" id="GO:0008986">
    <property type="term" value="F:pyruvate, water dikinase activity"/>
    <property type="evidence" value="ECO:0007669"/>
    <property type="project" value="UniProtKB-EC"/>
</dbReference>
<reference evidence="3 4" key="1">
    <citation type="submission" date="2020-07" db="EMBL/GenBank/DDBJ databases">
        <title>Sequencing the genomes of 1000 actinobacteria strains.</title>
        <authorList>
            <person name="Klenk H.-P."/>
        </authorList>
    </citation>
    <scope>NUCLEOTIDE SEQUENCE [LARGE SCALE GENOMIC DNA]</scope>
    <source>
        <strain evidence="3 4">DSM 45975</strain>
    </source>
</reference>
<proteinExistence type="predicted"/>
<feature type="domain" description="Pyruvate phosphate dikinase AMP/ATP-binding" evidence="2">
    <location>
        <begin position="215"/>
        <end position="269"/>
    </location>
</feature>
<dbReference type="SUPFAM" id="SSF52009">
    <property type="entry name" value="Phosphohistidine domain"/>
    <property type="match status" value="1"/>
</dbReference>
<evidence type="ECO:0000313" key="3">
    <source>
        <dbReference type="EMBL" id="MBA8827516.1"/>
    </source>
</evidence>
<comment type="caution">
    <text evidence="3">The sequence shown here is derived from an EMBL/GenBank/DDBJ whole genome shotgun (WGS) entry which is preliminary data.</text>
</comment>
<dbReference type="RefSeq" id="WP_182546685.1">
    <property type="nucleotide sequence ID" value="NZ_JACGWZ010000008.1"/>
</dbReference>
<feature type="domain" description="PEP-utilising enzyme mobile" evidence="1">
    <location>
        <begin position="731"/>
        <end position="801"/>
    </location>
</feature>
<evidence type="ECO:0000259" key="2">
    <source>
        <dbReference type="Pfam" id="PF01326"/>
    </source>
</evidence>
<organism evidence="3 4">
    <name type="scientific">Halosaccharopolyspora lacisalsi</name>
    <dbReference type="NCBI Taxonomy" id="1000566"/>
    <lineage>
        <taxon>Bacteria</taxon>
        <taxon>Bacillati</taxon>
        <taxon>Actinomycetota</taxon>
        <taxon>Actinomycetes</taxon>
        <taxon>Pseudonocardiales</taxon>
        <taxon>Pseudonocardiaceae</taxon>
        <taxon>Halosaccharopolyspora</taxon>
    </lineage>
</organism>
<dbReference type="InterPro" id="IPR008279">
    <property type="entry name" value="PEP-util_enz_mobile_dom"/>
</dbReference>
<dbReference type="Gene3D" id="3.50.30.10">
    <property type="entry name" value="Phosphohistidine domain"/>
    <property type="match status" value="1"/>
</dbReference>
<feature type="domain" description="Pyruvate phosphate dikinase AMP/ATP-binding" evidence="2">
    <location>
        <begin position="65"/>
        <end position="211"/>
    </location>
</feature>
<name>A0A839E4J5_9PSEU</name>
<sequence length="819" mass="88546">MRMRYVRGLDDPEVLDPAIGGAKAAALAELRTAGFRVPEGYVLTTAVFDHAGGADRGPERFAAGNLPREVHEAVNALGTELGDARWAVRSSAVSEDLAGLSYAGQYESVLDVRGTEELFAAVETCFSSALSDRVAQYENAAGTDGTTGMALLVQRMISPTAAGVAFSMNPVTGDPGQTRINAVPGLGDRMASGTATPEEWVVDTTGATILSGDQGALENASAEMISGVVRRVSEHFDSPRDVEWAIDETGPWIVQARPITGLPEKTAPQEIPSGYWRKAHNKNHPLSPMQASLVVPAMNRTVTNMFDFTLTRGVEFTVIGGWLYSRHLPLTENDSTEQRVGKLVEAVRTDSATTVVERCYDQWLPNIERQLHQLREVDPAKLTDADLVSHLDTVHSARERALDIHFTANGAQMFLLGQLGTYCDELLNWDAHQVLMLLDGVPSKTTEPGEQLAELAGKAVEQPRLREVLTGSDTVDLEQLEREDAEFVDELNDFLLNYGQRTTSFDIDQPTLAERPNLVLSMLADHIDGRAGISGRPDTATEDDPDLEEQLRRRGTADQDRDALMSAVRRARWAYPVRDDTDFFRYSAEALVRYAVLEIGSRISARGVVGRRDDVFLLTRHEAVTALGGVQPERQLVEQRAAWLKRATAHPPFDSYGTPPDTGGGHSPTMHGLPSEVRQAVGGATWAWMAFSPGDSGGLSETTLVGVGASRGRYTGAVRVVTDESEFDRLRSGEVLVCKETTAQWALLFAKVGALVTDTGGLLSHPAIVAREYRVPAVVATGSATGVLRDGQLVTVDGGTGEVHLLTDDDPSGAERSAS</sequence>
<accession>A0A839E4J5</accession>
<keyword evidence="3" id="KW-0808">Transferase</keyword>
<dbReference type="Pfam" id="PF01326">
    <property type="entry name" value="PPDK_N"/>
    <property type="match status" value="2"/>
</dbReference>
<keyword evidence="4" id="KW-1185">Reference proteome</keyword>
<dbReference type="Gene3D" id="3.30.1490.20">
    <property type="entry name" value="ATP-grasp fold, A domain"/>
    <property type="match status" value="1"/>
</dbReference>
<evidence type="ECO:0000259" key="1">
    <source>
        <dbReference type="Pfam" id="PF00391"/>
    </source>
</evidence>